<accession>A0A7V6A2M1</accession>
<feature type="chain" id="PRO_5030516575" evidence="2">
    <location>
        <begin position="31"/>
        <end position="101"/>
    </location>
</feature>
<feature type="signal peptide" evidence="2">
    <location>
        <begin position="1"/>
        <end position="30"/>
    </location>
</feature>
<sequence>MNSLKKIPSFFLKILFLGCLMGLLAAPAPAEEQTPKEKGTTPATTPAKPTVKPKMAPRPRSVPQAEKSLPAPAAVPEYQMKGVDDTVGGQEIRNKKGPEDK</sequence>
<evidence type="ECO:0000256" key="2">
    <source>
        <dbReference type="SAM" id="SignalP"/>
    </source>
</evidence>
<dbReference type="EMBL" id="DTGR01000051">
    <property type="protein sequence ID" value="HHS28768.1"/>
    <property type="molecule type" value="Genomic_DNA"/>
</dbReference>
<comment type="caution">
    <text evidence="3">The sequence shown here is derived from an EMBL/GenBank/DDBJ whole genome shotgun (WGS) entry which is preliminary data.</text>
</comment>
<feature type="region of interest" description="Disordered" evidence="1">
    <location>
        <begin position="29"/>
        <end position="101"/>
    </location>
</feature>
<dbReference type="AlphaFoldDB" id="A0A7V6A2M1"/>
<feature type="compositionally biased region" description="Low complexity" evidence="1">
    <location>
        <begin position="40"/>
        <end position="54"/>
    </location>
</feature>
<reference evidence="3" key="1">
    <citation type="journal article" date="2020" name="mSystems">
        <title>Genome- and Community-Level Interaction Insights into Carbon Utilization and Element Cycling Functions of Hydrothermarchaeota in Hydrothermal Sediment.</title>
        <authorList>
            <person name="Zhou Z."/>
            <person name="Liu Y."/>
            <person name="Xu W."/>
            <person name="Pan J."/>
            <person name="Luo Z.H."/>
            <person name="Li M."/>
        </authorList>
    </citation>
    <scope>NUCLEOTIDE SEQUENCE [LARGE SCALE GENOMIC DNA]</scope>
    <source>
        <strain evidence="3">SpSt-767</strain>
    </source>
</reference>
<protein>
    <submittedName>
        <fullName evidence="3">Uncharacterized protein</fullName>
    </submittedName>
</protein>
<evidence type="ECO:0000256" key="1">
    <source>
        <dbReference type="SAM" id="MobiDB-lite"/>
    </source>
</evidence>
<feature type="compositionally biased region" description="Basic and acidic residues" evidence="1">
    <location>
        <begin position="92"/>
        <end position="101"/>
    </location>
</feature>
<name>A0A7V6A2M1_9BACT</name>
<evidence type="ECO:0000313" key="3">
    <source>
        <dbReference type="EMBL" id="HHS28768.1"/>
    </source>
</evidence>
<organism evidence="3">
    <name type="scientific">Desulfobacca acetoxidans</name>
    <dbReference type="NCBI Taxonomy" id="60893"/>
    <lineage>
        <taxon>Bacteria</taxon>
        <taxon>Pseudomonadati</taxon>
        <taxon>Thermodesulfobacteriota</taxon>
        <taxon>Desulfobaccia</taxon>
        <taxon>Desulfobaccales</taxon>
        <taxon>Desulfobaccaceae</taxon>
        <taxon>Desulfobacca</taxon>
    </lineage>
</organism>
<gene>
    <name evidence="3" type="ORF">ENV52_03585</name>
</gene>
<keyword evidence="2" id="KW-0732">Signal</keyword>
<proteinExistence type="predicted"/>